<dbReference type="PROSITE" id="PS50106">
    <property type="entry name" value="PDZ"/>
    <property type="match status" value="2"/>
</dbReference>
<dbReference type="SUPFAM" id="SSF50156">
    <property type="entry name" value="PDZ domain-like"/>
    <property type="match status" value="2"/>
</dbReference>
<keyword evidence="4" id="KW-1185">Reference proteome</keyword>
<dbReference type="PANTHER" id="PTHR12345">
    <property type="entry name" value="SYNTENIN RELATED"/>
    <property type="match status" value="1"/>
</dbReference>
<dbReference type="Gene3D" id="2.30.42.10">
    <property type="match status" value="2"/>
</dbReference>
<dbReference type="Pfam" id="PF00595">
    <property type="entry name" value="PDZ"/>
    <property type="match status" value="2"/>
</dbReference>
<dbReference type="SMART" id="SM00228">
    <property type="entry name" value="PDZ"/>
    <property type="match status" value="2"/>
</dbReference>
<dbReference type="CDD" id="cd06794">
    <property type="entry name" value="PDZ2_syntenin-like"/>
    <property type="match status" value="1"/>
</dbReference>
<dbReference type="GO" id="GO:0005886">
    <property type="term" value="C:plasma membrane"/>
    <property type="evidence" value="ECO:0007669"/>
    <property type="project" value="TreeGrafter"/>
</dbReference>
<keyword evidence="1" id="KW-0677">Repeat</keyword>
<feature type="domain" description="PDZ" evidence="2">
    <location>
        <begin position="212"/>
        <end position="277"/>
    </location>
</feature>
<evidence type="ECO:0000259" key="2">
    <source>
        <dbReference type="PROSITE" id="PS50106"/>
    </source>
</evidence>
<dbReference type="Proteomes" id="UP000094527">
    <property type="component" value="Unassembled WGS sequence"/>
</dbReference>
<comment type="caution">
    <text evidence="3">The sequence shown here is derived from an EMBL/GenBank/DDBJ whole genome shotgun (WGS) entry which is preliminary data.</text>
</comment>
<evidence type="ECO:0000313" key="3">
    <source>
        <dbReference type="EMBL" id="ODN00782.1"/>
    </source>
</evidence>
<name>A0A1D2N6C8_ORCCI</name>
<dbReference type="OMA" id="GIHEYQD"/>
<dbReference type="InterPro" id="IPR051230">
    <property type="entry name" value="APP-Binding"/>
</dbReference>
<feature type="domain" description="PDZ" evidence="2">
    <location>
        <begin position="128"/>
        <end position="193"/>
    </location>
</feature>
<gene>
    <name evidence="3" type="ORF">Ocin01_05875</name>
</gene>
<dbReference type="EMBL" id="LJIJ01000186">
    <property type="protein sequence ID" value="ODN00782.1"/>
    <property type="molecule type" value="Genomic_DNA"/>
</dbReference>
<dbReference type="AlphaFoldDB" id="A0A1D2N6C8"/>
<dbReference type="FunFam" id="2.30.42.10:FF:000043">
    <property type="entry name" value="Syntenin-1 isoform X1"/>
    <property type="match status" value="1"/>
</dbReference>
<accession>A0A1D2N6C8</accession>
<proteinExistence type="predicted"/>
<sequence length="312" mass="34233">MPIYPCLEDMKTTELIKAQMDAMQPQIQRAPQPQYSVSVPSAPLQTMARSGNPAHYPSLMEFMGLELTEEMIRLNMPEYSPQQPHNTMAVPQPHSVIQRNNAGMAVAAPISGSNTAVVKSMVTHGVRRVSMVKGSGKLGLRVRTMNTGVFVCLVMDNTPASQGGLRFGDQILQINGQDMAGLNVDKVHGMLKKLNKGDSVEFVLRDRPFERTVTLVKDSNGCIGFQYKDGKIINIVKDSSAARNGLLTDHALLEVNGKNVIGLKDKDIGKIIKETPGHALTITVMPTFLYTHMVKEMANSLFGKMDHSNPDF</sequence>
<dbReference type="InterPro" id="IPR036034">
    <property type="entry name" value="PDZ_sf"/>
</dbReference>
<evidence type="ECO:0000256" key="1">
    <source>
        <dbReference type="ARBA" id="ARBA00022737"/>
    </source>
</evidence>
<dbReference type="STRING" id="48709.A0A1D2N6C8"/>
<dbReference type="GO" id="GO:0005737">
    <property type="term" value="C:cytoplasm"/>
    <property type="evidence" value="ECO:0007669"/>
    <property type="project" value="TreeGrafter"/>
</dbReference>
<dbReference type="InterPro" id="IPR001478">
    <property type="entry name" value="PDZ"/>
</dbReference>
<dbReference type="PANTHER" id="PTHR12345:SF3">
    <property type="entry name" value="PDZ DOMAIN-CONTAINING PROTEIN"/>
    <property type="match status" value="1"/>
</dbReference>
<organism evidence="3 4">
    <name type="scientific">Orchesella cincta</name>
    <name type="common">Springtail</name>
    <name type="synonym">Podura cincta</name>
    <dbReference type="NCBI Taxonomy" id="48709"/>
    <lineage>
        <taxon>Eukaryota</taxon>
        <taxon>Metazoa</taxon>
        <taxon>Ecdysozoa</taxon>
        <taxon>Arthropoda</taxon>
        <taxon>Hexapoda</taxon>
        <taxon>Collembola</taxon>
        <taxon>Entomobryomorpha</taxon>
        <taxon>Entomobryoidea</taxon>
        <taxon>Orchesellidae</taxon>
        <taxon>Orchesellinae</taxon>
        <taxon>Orchesella</taxon>
    </lineage>
</organism>
<protein>
    <submittedName>
        <fullName evidence="3">Syntenin-1</fullName>
    </submittedName>
</protein>
<reference evidence="3 4" key="1">
    <citation type="journal article" date="2016" name="Genome Biol. Evol.">
        <title>Gene Family Evolution Reflects Adaptation to Soil Environmental Stressors in the Genome of the Collembolan Orchesella cincta.</title>
        <authorList>
            <person name="Faddeeva-Vakhrusheva A."/>
            <person name="Derks M.F."/>
            <person name="Anvar S.Y."/>
            <person name="Agamennone V."/>
            <person name="Suring W."/>
            <person name="Smit S."/>
            <person name="van Straalen N.M."/>
            <person name="Roelofs D."/>
        </authorList>
    </citation>
    <scope>NUCLEOTIDE SEQUENCE [LARGE SCALE GENOMIC DNA]</scope>
    <source>
        <tissue evidence="3">Mixed pool</tissue>
    </source>
</reference>
<dbReference type="OrthoDB" id="10059177at2759"/>
<evidence type="ECO:0000313" key="4">
    <source>
        <dbReference type="Proteomes" id="UP000094527"/>
    </source>
</evidence>